<feature type="compositionally biased region" description="Basic and acidic residues" evidence="12">
    <location>
        <begin position="1"/>
        <end position="15"/>
    </location>
</feature>
<evidence type="ECO:0000256" key="4">
    <source>
        <dbReference type="ARBA" id="ARBA00022679"/>
    </source>
</evidence>
<evidence type="ECO:0000313" key="14">
    <source>
        <dbReference type="EMBL" id="SCU79258.1"/>
    </source>
</evidence>
<evidence type="ECO:0000256" key="5">
    <source>
        <dbReference type="ARBA" id="ARBA00022695"/>
    </source>
</evidence>
<keyword evidence="6" id="KW-0443">Lipid metabolism</keyword>
<evidence type="ECO:0000256" key="7">
    <source>
        <dbReference type="ARBA" id="ARBA00023209"/>
    </source>
</evidence>
<evidence type="ECO:0000256" key="9">
    <source>
        <dbReference type="ARBA" id="ARBA00026101"/>
    </source>
</evidence>
<accession>A0A1G4IRS3</accession>
<evidence type="ECO:0000256" key="6">
    <source>
        <dbReference type="ARBA" id="ARBA00023098"/>
    </source>
</evidence>
<name>A0A1G4IRS3_9SACH</name>
<evidence type="ECO:0000256" key="2">
    <source>
        <dbReference type="ARBA" id="ARBA00022516"/>
    </source>
</evidence>
<dbReference type="EC" id="2.7.7.15" evidence="9"/>
<dbReference type="NCBIfam" id="TIGR00125">
    <property type="entry name" value="cyt_tran_rel"/>
    <property type="match status" value="1"/>
</dbReference>
<dbReference type="GO" id="GO:0031210">
    <property type="term" value="F:phosphatidylcholine binding"/>
    <property type="evidence" value="ECO:0007669"/>
    <property type="project" value="TreeGrafter"/>
</dbReference>
<feature type="compositionally biased region" description="Basic and acidic residues" evidence="12">
    <location>
        <begin position="78"/>
        <end position="91"/>
    </location>
</feature>
<keyword evidence="5" id="KW-0548">Nucleotidyltransferase</keyword>
<keyword evidence="15" id="KW-1185">Reference proteome</keyword>
<dbReference type="EMBL" id="LT598462">
    <property type="protein sequence ID" value="SCU79258.1"/>
    <property type="molecule type" value="Genomic_DNA"/>
</dbReference>
<dbReference type="PANTHER" id="PTHR10739:SF13">
    <property type="entry name" value="CHOLINE-PHOSPHATE CYTIDYLYLTRANSFERASE"/>
    <property type="match status" value="1"/>
</dbReference>
<sequence length="394" mass="45544">MADNERQTSFKERIKSRSLTNLFKLNRKRPFEPEGEDLASNESSNEHRSDEEHERGTKRARIAETGSGSQQLAQAGVGEERERELDAELPEELRKYRPKGYRLKLPPKGRAVRVYADGVFDLFHLGHMKQLEQCKKTFPEVTLVVGAVSDEVTHRLKGLTVLTDKQRYETLRHCRWVDEVVEDAPWCVTLEFLEQHNIDYVAHDDLPYAGADSEDIYRPVKELGRFVATQRTEGISTSDIITRIIRDYDKYLMRNFARGASRRELNVSWLKKNELEFKKHVSDFRSYFKKGQHSINHASKDLYFEVRERLLRQTLGKKLYSKLAGQNFPTNKTIRDRSPASDFARTYTDAPSSEEESHPPDDSFDSGASDAENSQSSTQESHEASKTRKPHFKE</sequence>
<feature type="domain" description="Cytidyltransferase-like" evidence="13">
    <location>
        <begin position="115"/>
        <end position="243"/>
    </location>
</feature>
<dbReference type="FunFam" id="3.40.50.620:FF:000147">
    <property type="entry name" value="Cholinephosphate cytidylyltransferase"/>
    <property type="match status" value="1"/>
</dbReference>
<evidence type="ECO:0000256" key="8">
    <source>
        <dbReference type="ARBA" id="ARBA00023264"/>
    </source>
</evidence>
<evidence type="ECO:0000256" key="11">
    <source>
        <dbReference type="ARBA" id="ARBA00080967"/>
    </source>
</evidence>
<keyword evidence="7" id="KW-0594">Phospholipid biosynthesis</keyword>
<dbReference type="OrthoDB" id="17102at2759"/>
<dbReference type="InterPro" id="IPR045049">
    <property type="entry name" value="Pcy1-like"/>
</dbReference>
<organism evidence="14 15">
    <name type="scientific">Lachancea mirantina</name>
    <dbReference type="NCBI Taxonomy" id="1230905"/>
    <lineage>
        <taxon>Eukaryota</taxon>
        <taxon>Fungi</taxon>
        <taxon>Dikarya</taxon>
        <taxon>Ascomycota</taxon>
        <taxon>Saccharomycotina</taxon>
        <taxon>Saccharomycetes</taxon>
        <taxon>Saccharomycetales</taxon>
        <taxon>Saccharomycetaceae</taxon>
        <taxon>Lachancea</taxon>
    </lineage>
</organism>
<dbReference type="STRING" id="1230905.A0A1G4IRS3"/>
<dbReference type="Pfam" id="PF01467">
    <property type="entry name" value="CTP_transf_like"/>
    <property type="match status" value="1"/>
</dbReference>
<dbReference type="SUPFAM" id="SSF52374">
    <property type="entry name" value="Nucleotidylyl transferase"/>
    <property type="match status" value="1"/>
</dbReference>
<evidence type="ECO:0000259" key="13">
    <source>
        <dbReference type="Pfam" id="PF01467"/>
    </source>
</evidence>
<dbReference type="CDD" id="cd02174">
    <property type="entry name" value="CCT"/>
    <property type="match status" value="1"/>
</dbReference>
<evidence type="ECO:0000256" key="10">
    <source>
        <dbReference type="ARBA" id="ARBA00076205"/>
    </source>
</evidence>
<dbReference type="PANTHER" id="PTHR10739">
    <property type="entry name" value="CYTIDYLYLTRANSFERASE"/>
    <property type="match status" value="1"/>
</dbReference>
<dbReference type="Gene3D" id="3.40.50.620">
    <property type="entry name" value="HUPs"/>
    <property type="match status" value="1"/>
</dbReference>
<keyword evidence="2" id="KW-0444">Lipid biosynthesis</keyword>
<dbReference type="GO" id="GO:0004105">
    <property type="term" value="F:choline-phosphate cytidylyltransferase activity"/>
    <property type="evidence" value="ECO:0007669"/>
    <property type="project" value="UniProtKB-EC"/>
</dbReference>
<keyword evidence="3" id="KW-0597">Phosphoprotein</keyword>
<reference evidence="14 15" key="1">
    <citation type="submission" date="2016-03" db="EMBL/GenBank/DDBJ databases">
        <authorList>
            <person name="Devillers H."/>
        </authorList>
    </citation>
    <scope>NUCLEOTIDE SEQUENCE [LARGE SCALE GENOMIC DNA]</scope>
    <source>
        <strain evidence="14">CBS 11717</strain>
    </source>
</reference>
<feature type="compositionally biased region" description="Basic and acidic residues" evidence="12">
    <location>
        <begin position="44"/>
        <end position="57"/>
    </location>
</feature>
<keyword evidence="4" id="KW-0808">Transferase</keyword>
<dbReference type="InterPro" id="IPR004821">
    <property type="entry name" value="Cyt_trans-like"/>
</dbReference>
<comment type="similarity">
    <text evidence="1">Belongs to the cytidylyltransferase family.</text>
</comment>
<dbReference type="GO" id="GO:0005635">
    <property type="term" value="C:nuclear envelope"/>
    <property type="evidence" value="ECO:0007669"/>
    <property type="project" value="TreeGrafter"/>
</dbReference>
<evidence type="ECO:0000313" key="15">
    <source>
        <dbReference type="Proteomes" id="UP000191024"/>
    </source>
</evidence>
<evidence type="ECO:0000256" key="1">
    <source>
        <dbReference type="ARBA" id="ARBA00010101"/>
    </source>
</evidence>
<dbReference type="AlphaFoldDB" id="A0A1G4IRS3"/>
<evidence type="ECO:0000256" key="3">
    <source>
        <dbReference type="ARBA" id="ARBA00022553"/>
    </source>
</evidence>
<evidence type="ECO:0000256" key="12">
    <source>
        <dbReference type="SAM" id="MobiDB-lite"/>
    </source>
</evidence>
<dbReference type="Proteomes" id="UP000191024">
    <property type="component" value="Chromosome A"/>
</dbReference>
<feature type="region of interest" description="Disordered" evidence="12">
    <location>
        <begin position="1"/>
        <end position="91"/>
    </location>
</feature>
<proteinExistence type="inferred from homology"/>
<dbReference type="InterPro" id="IPR041723">
    <property type="entry name" value="CCT"/>
</dbReference>
<protein>
    <recommendedName>
        <fullName evidence="9">choline-phosphate cytidylyltransferase</fullName>
        <ecNumber evidence="9">2.7.7.15</ecNumber>
    </recommendedName>
    <alternativeName>
        <fullName evidence="10">CTP:phosphocholine cytidylyltransferase</fullName>
    </alternativeName>
    <alternativeName>
        <fullName evidence="11">Phosphorylcholine transferase</fullName>
    </alternativeName>
</protein>
<dbReference type="InterPro" id="IPR014729">
    <property type="entry name" value="Rossmann-like_a/b/a_fold"/>
</dbReference>
<gene>
    <name evidence="14" type="ORF">LAMI_0A07998G</name>
</gene>
<keyword evidence="8" id="KW-1208">Phospholipid metabolism</keyword>
<feature type="region of interest" description="Disordered" evidence="12">
    <location>
        <begin position="329"/>
        <end position="394"/>
    </location>
</feature>